<proteinExistence type="predicted"/>
<reference evidence="1 2" key="1">
    <citation type="journal article" date="2018" name="Front. Plant Sci.">
        <title>Red Clover (Trifolium pratense) and Zigzag Clover (T. medium) - A Picture of Genomic Similarities and Differences.</title>
        <authorList>
            <person name="Dluhosova J."/>
            <person name="Istvanek J."/>
            <person name="Nedelnik J."/>
            <person name="Repkova J."/>
        </authorList>
    </citation>
    <scope>NUCLEOTIDE SEQUENCE [LARGE SCALE GENOMIC DNA]</scope>
    <source>
        <strain evidence="2">cv. 10/8</strain>
        <tissue evidence="1">Leaf</tissue>
    </source>
</reference>
<keyword evidence="1" id="KW-0675">Receptor</keyword>
<evidence type="ECO:0000313" key="2">
    <source>
        <dbReference type="Proteomes" id="UP000265520"/>
    </source>
</evidence>
<comment type="caution">
    <text evidence="1">The sequence shown here is derived from an EMBL/GenBank/DDBJ whole genome shotgun (WGS) entry which is preliminary data.</text>
</comment>
<keyword evidence="1" id="KW-0418">Kinase</keyword>
<keyword evidence="1" id="KW-0808">Transferase</keyword>
<organism evidence="1 2">
    <name type="scientific">Trifolium medium</name>
    <dbReference type="NCBI Taxonomy" id="97028"/>
    <lineage>
        <taxon>Eukaryota</taxon>
        <taxon>Viridiplantae</taxon>
        <taxon>Streptophyta</taxon>
        <taxon>Embryophyta</taxon>
        <taxon>Tracheophyta</taxon>
        <taxon>Spermatophyta</taxon>
        <taxon>Magnoliopsida</taxon>
        <taxon>eudicotyledons</taxon>
        <taxon>Gunneridae</taxon>
        <taxon>Pentapetalae</taxon>
        <taxon>rosids</taxon>
        <taxon>fabids</taxon>
        <taxon>Fabales</taxon>
        <taxon>Fabaceae</taxon>
        <taxon>Papilionoideae</taxon>
        <taxon>50 kb inversion clade</taxon>
        <taxon>NPAAA clade</taxon>
        <taxon>Hologalegina</taxon>
        <taxon>IRL clade</taxon>
        <taxon>Trifolieae</taxon>
        <taxon>Trifolium</taxon>
    </lineage>
</organism>
<protein>
    <submittedName>
        <fullName evidence="1">Receptor-like protein kinase</fullName>
    </submittedName>
</protein>
<accession>A0A392Q170</accession>
<name>A0A392Q170_9FABA</name>
<keyword evidence="2" id="KW-1185">Reference proteome</keyword>
<dbReference type="GO" id="GO:0016301">
    <property type="term" value="F:kinase activity"/>
    <property type="evidence" value="ECO:0007669"/>
    <property type="project" value="UniProtKB-KW"/>
</dbReference>
<sequence>MPPFNGPIDGDLYLEVEFRTKHNDYFYKGDILEEMTGLDLSCNNLT</sequence>
<feature type="non-terminal residue" evidence="1">
    <location>
        <position position="46"/>
    </location>
</feature>
<dbReference type="Proteomes" id="UP000265520">
    <property type="component" value="Unassembled WGS sequence"/>
</dbReference>
<dbReference type="AlphaFoldDB" id="A0A392Q170"/>
<dbReference type="EMBL" id="LXQA010104899">
    <property type="protein sequence ID" value="MCI17316.1"/>
    <property type="molecule type" value="Genomic_DNA"/>
</dbReference>
<evidence type="ECO:0000313" key="1">
    <source>
        <dbReference type="EMBL" id="MCI17316.1"/>
    </source>
</evidence>